<organism evidence="4 5">
    <name type="scientific">candidate division KSB3 bacterium</name>
    <dbReference type="NCBI Taxonomy" id="2044937"/>
    <lineage>
        <taxon>Bacteria</taxon>
        <taxon>candidate division KSB3</taxon>
    </lineage>
</organism>
<comment type="subcellular location">
    <subcellularLocation>
        <location evidence="3">Cytoplasm</location>
    </subcellularLocation>
</comment>
<evidence type="ECO:0000256" key="3">
    <source>
        <dbReference type="HAMAP-Rule" id="MF_00187"/>
    </source>
</evidence>
<protein>
    <recommendedName>
        <fullName evidence="3">Protein FdhD</fullName>
    </recommendedName>
</protein>
<dbReference type="Gene3D" id="3.10.20.10">
    <property type="match status" value="1"/>
</dbReference>
<keyword evidence="1 3" id="KW-0963">Cytoplasm</keyword>
<sequence length="333" mass="37094">MLIECQIAFCLHVFYYVCSCTRCQWFFRRKNFLGHCLTNLSGRQMRVSMKQPGDIPIVVHTPIWVESDRYSVIENPVCQEIPLDIWVNGAVYATLMRTPGLERELAVGLCFTDDLITSVEDIQEISCERADDSASIGKVCLTLPGVRAQDVNNPSPVKSSSGALTPRQRLDDLRRHSPAAASQPTFDLAVIPDLPEKLNARQVLRSQCGATHGAALFDRHGTCLFCAEDVGRHNGLDKLIGYVLLNHIDPRDTLLMLSSRASFEMIQKAAKLAIPVIASVSAPTDLALQAAERLQCTYISFLHRRGYFIYTHPWRFGLHADETGQVSHLVVDG</sequence>
<dbReference type="Gene3D" id="3.40.140.10">
    <property type="entry name" value="Cytidine Deaminase, domain 2"/>
    <property type="match status" value="1"/>
</dbReference>
<dbReference type="Proteomes" id="UP000649604">
    <property type="component" value="Unassembled WGS sequence"/>
</dbReference>
<comment type="caution">
    <text evidence="3">Lacks conserved residue(s) required for the propagation of feature annotation.</text>
</comment>
<evidence type="ECO:0000313" key="4">
    <source>
        <dbReference type="EMBL" id="MBD3327441.1"/>
    </source>
</evidence>
<reference evidence="4" key="1">
    <citation type="submission" date="2019-11" db="EMBL/GenBank/DDBJ databases">
        <title>Microbial mats filling the niche in hypersaline microbial mats.</title>
        <authorList>
            <person name="Wong H.L."/>
            <person name="Macleod F.I."/>
            <person name="White R.A. III"/>
            <person name="Burns B.P."/>
        </authorList>
    </citation>
    <scope>NUCLEOTIDE SEQUENCE</scope>
    <source>
        <strain evidence="4">Rbin_158</strain>
    </source>
</reference>
<dbReference type="EMBL" id="WJJP01000733">
    <property type="protein sequence ID" value="MBD3327441.1"/>
    <property type="molecule type" value="Genomic_DNA"/>
</dbReference>
<dbReference type="GO" id="GO:0006777">
    <property type="term" value="P:Mo-molybdopterin cofactor biosynthetic process"/>
    <property type="evidence" value="ECO:0007669"/>
    <property type="project" value="UniProtKB-UniRule"/>
</dbReference>
<comment type="function">
    <text evidence="3">Required for formate dehydrogenase (FDH) activity.</text>
</comment>
<evidence type="ECO:0000256" key="2">
    <source>
        <dbReference type="ARBA" id="ARBA00023150"/>
    </source>
</evidence>
<accession>A0A9D5K0M2</accession>
<name>A0A9D5K0M2_9BACT</name>
<evidence type="ECO:0000256" key="1">
    <source>
        <dbReference type="ARBA" id="ARBA00022490"/>
    </source>
</evidence>
<dbReference type="Pfam" id="PF02634">
    <property type="entry name" value="FdhD-NarQ"/>
    <property type="match status" value="1"/>
</dbReference>
<dbReference type="NCBIfam" id="TIGR00129">
    <property type="entry name" value="fdhD_narQ"/>
    <property type="match status" value="1"/>
</dbReference>
<evidence type="ECO:0000313" key="5">
    <source>
        <dbReference type="Proteomes" id="UP000649604"/>
    </source>
</evidence>
<dbReference type="AlphaFoldDB" id="A0A9D5K0M2"/>
<proteinExistence type="inferred from homology"/>
<dbReference type="PANTHER" id="PTHR30592:SF1">
    <property type="entry name" value="SULFUR CARRIER PROTEIN FDHD"/>
    <property type="match status" value="1"/>
</dbReference>
<keyword evidence="2 3" id="KW-0501">Molybdenum cofactor biosynthesis</keyword>
<dbReference type="InterPro" id="IPR003786">
    <property type="entry name" value="FdhD"/>
</dbReference>
<comment type="similarity">
    <text evidence="3">Belongs to the FdhD family.</text>
</comment>
<dbReference type="HAMAP" id="MF_00187">
    <property type="entry name" value="FdhD"/>
    <property type="match status" value="1"/>
</dbReference>
<comment type="caution">
    <text evidence="4">The sequence shown here is derived from an EMBL/GenBank/DDBJ whole genome shotgun (WGS) entry which is preliminary data.</text>
</comment>
<dbReference type="InterPro" id="IPR016193">
    <property type="entry name" value="Cytidine_deaminase-like"/>
</dbReference>
<dbReference type="PANTHER" id="PTHR30592">
    <property type="entry name" value="FORMATE DEHYDROGENASE"/>
    <property type="match status" value="1"/>
</dbReference>
<dbReference type="GO" id="GO:0005737">
    <property type="term" value="C:cytoplasm"/>
    <property type="evidence" value="ECO:0007669"/>
    <property type="project" value="UniProtKB-SubCell"/>
</dbReference>
<dbReference type="GO" id="GO:0016783">
    <property type="term" value="F:sulfurtransferase activity"/>
    <property type="evidence" value="ECO:0007669"/>
    <property type="project" value="InterPro"/>
</dbReference>
<dbReference type="SUPFAM" id="SSF53927">
    <property type="entry name" value="Cytidine deaminase-like"/>
    <property type="match status" value="1"/>
</dbReference>
<gene>
    <name evidence="3 4" type="primary">fdhD</name>
    <name evidence="4" type="ORF">GF339_22840</name>
</gene>